<dbReference type="EMBL" id="AP018448">
    <property type="protein sequence ID" value="BBC39061.1"/>
    <property type="molecule type" value="Genomic_DNA"/>
</dbReference>
<reference evidence="2 3" key="1">
    <citation type="journal article" date="2010" name="ChemBioChem">
        <title>Cloning and characterization of the biosynthetic gene cluster of 16-membered macrolide antibiotic FD-891: involvement of a dual functional cytochrome P450 monooxygenase catalyzing epoxidation and hydroxylation.</title>
        <authorList>
            <person name="Kudo F."/>
            <person name="Motegi A."/>
            <person name="Mizoue K."/>
            <person name="Eguchi T."/>
        </authorList>
    </citation>
    <scope>NUCLEOTIDE SEQUENCE [LARGE SCALE GENOMIC DNA]</scope>
    <source>
        <strain evidence="2 3">A-8890</strain>
    </source>
</reference>
<proteinExistence type="predicted"/>
<organism evidence="2 3">
    <name type="scientific">Streptomyces graminofaciens</name>
    <dbReference type="NCBI Taxonomy" id="68212"/>
    <lineage>
        <taxon>Bacteria</taxon>
        <taxon>Bacillati</taxon>
        <taxon>Actinomycetota</taxon>
        <taxon>Actinomycetes</taxon>
        <taxon>Kitasatosporales</taxon>
        <taxon>Streptomycetaceae</taxon>
        <taxon>Streptomyces</taxon>
    </lineage>
</organism>
<evidence type="ECO:0000313" key="3">
    <source>
        <dbReference type="Proteomes" id="UP001321542"/>
    </source>
</evidence>
<reference evidence="2 3" key="2">
    <citation type="journal article" date="2023" name="ChemBioChem">
        <title>Acyltransferase Domain Exchange between Two Independent Type I Polyketide Synthases in the Same Producer Strain of Macrolide Antibiotics.</title>
        <authorList>
            <person name="Kudo F."/>
            <person name="Kishikawa K."/>
            <person name="Tsuboi K."/>
            <person name="Kido T."/>
            <person name="Usui T."/>
            <person name="Hashimoto J."/>
            <person name="Shin-Ya K."/>
            <person name="Miyanaga A."/>
            <person name="Eguchi T."/>
        </authorList>
    </citation>
    <scope>NUCLEOTIDE SEQUENCE [LARGE SCALE GENOMIC DNA]</scope>
    <source>
        <strain evidence="2 3">A-8890</strain>
    </source>
</reference>
<protein>
    <submittedName>
        <fullName evidence="2">Uncharacterized protein</fullName>
    </submittedName>
</protein>
<feature type="compositionally biased region" description="Basic and acidic residues" evidence="1">
    <location>
        <begin position="110"/>
        <end position="123"/>
    </location>
</feature>
<name>A0ABM7FMA3_9ACTN</name>
<evidence type="ECO:0000256" key="1">
    <source>
        <dbReference type="SAM" id="MobiDB-lite"/>
    </source>
</evidence>
<keyword evidence="3" id="KW-1185">Reference proteome</keyword>
<gene>
    <name evidence="2" type="ORF">SGFS_103550</name>
</gene>
<feature type="region of interest" description="Disordered" evidence="1">
    <location>
        <begin position="84"/>
        <end position="130"/>
    </location>
</feature>
<evidence type="ECO:0000313" key="2">
    <source>
        <dbReference type="EMBL" id="BBC39061.1"/>
    </source>
</evidence>
<dbReference type="Proteomes" id="UP001321542">
    <property type="component" value="Chromosome"/>
</dbReference>
<sequence length="130" mass="14573">MGLREVRLELEVRKDLAVLDVDDRERPVFETRIGAARRGVRRGGPFRARRPWLGLGGASTASNSSDLKWAEGAIWCEIRKGGPPPCASRRSGRTLGAGMPIRGWPRCPRPHLDGLQRQHETEPGYRPPWN</sequence>
<accession>A0ABM7FMA3</accession>